<dbReference type="PaxDb" id="73239-Q7R916"/>
<feature type="non-terminal residue" evidence="1">
    <location>
        <position position="17"/>
    </location>
</feature>
<dbReference type="InParanoid" id="Q7R916"/>
<dbReference type="EMBL" id="AABL01002508">
    <property type="protein sequence ID" value="EAA19404.1"/>
    <property type="molecule type" value="Genomic_DNA"/>
</dbReference>
<evidence type="ECO:0000313" key="1">
    <source>
        <dbReference type="EMBL" id="EAA19404.1"/>
    </source>
</evidence>
<sequence length="17" mass="1883">MLFYVVGQGCVCGTHIR</sequence>
<protein>
    <submittedName>
        <fullName evidence="1">Uncharacterized protein</fullName>
    </submittedName>
</protein>
<proteinExistence type="predicted"/>
<keyword evidence="2" id="KW-1185">Reference proteome</keyword>
<comment type="caution">
    <text evidence="1">The sequence shown here is derived from an EMBL/GenBank/DDBJ whole genome shotgun (WGS) entry which is preliminary data.</text>
</comment>
<organism evidence="1 2">
    <name type="scientific">Plasmodium yoelii yoelii</name>
    <dbReference type="NCBI Taxonomy" id="73239"/>
    <lineage>
        <taxon>Eukaryota</taxon>
        <taxon>Sar</taxon>
        <taxon>Alveolata</taxon>
        <taxon>Apicomplexa</taxon>
        <taxon>Aconoidasida</taxon>
        <taxon>Haemosporida</taxon>
        <taxon>Plasmodiidae</taxon>
        <taxon>Plasmodium</taxon>
        <taxon>Plasmodium (Vinckeia)</taxon>
    </lineage>
</organism>
<reference evidence="1 2" key="1">
    <citation type="journal article" date="2002" name="Nature">
        <title>Genome sequence and comparative analysis of the model rodent malaria parasite Plasmodium yoelii yoelii.</title>
        <authorList>
            <person name="Carlton J.M."/>
            <person name="Angiuoli S.V."/>
            <person name="Suh B.B."/>
            <person name="Kooij T.W."/>
            <person name="Pertea M."/>
            <person name="Silva J.C."/>
            <person name="Ermolaeva M.D."/>
            <person name="Allen J.E."/>
            <person name="Selengut J.D."/>
            <person name="Koo H.L."/>
            <person name="Peterson J.D."/>
            <person name="Pop M."/>
            <person name="Kosack D.S."/>
            <person name="Shumway M.F."/>
            <person name="Bidwell S.L."/>
            <person name="Shallom S.J."/>
            <person name="van Aken S.E."/>
            <person name="Riedmuller S.B."/>
            <person name="Feldblyum T.V."/>
            <person name="Cho J.K."/>
            <person name="Quackenbush J."/>
            <person name="Sedegah M."/>
            <person name="Shoaibi A."/>
            <person name="Cummings L.M."/>
            <person name="Florens L."/>
            <person name="Yates J.R."/>
            <person name="Raine J.D."/>
            <person name="Sinden R.E."/>
            <person name="Harris M.A."/>
            <person name="Cunningham D.A."/>
            <person name="Preiser P.R."/>
            <person name="Bergman L.W."/>
            <person name="Vaidya A.B."/>
            <person name="van Lin L.H."/>
            <person name="Janse C.J."/>
            <person name="Waters A.P."/>
            <person name="Smith H.O."/>
            <person name="White O.R."/>
            <person name="Salzberg S.L."/>
            <person name="Venter J.C."/>
            <person name="Fraser C.M."/>
            <person name="Hoffman S.L."/>
            <person name="Gardner M.J."/>
            <person name="Carucci D.J."/>
        </authorList>
    </citation>
    <scope>NUCLEOTIDE SEQUENCE [LARGE SCALE GENOMIC DNA]</scope>
    <source>
        <strain evidence="1 2">17XNL</strain>
    </source>
</reference>
<accession>Q7R916</accession>
<gene>
    <name evidence="1" type="ORF">PY07054</name>
</gene>
<name>Q7R916_PLAYO</name>
<dbReference type="Proteomes" id="UP000008553">
    <property type="component" value="Unassembled WGS sequence"/>
</dbReference>
<dbReference type="AlphaFoldDB" id="Q7R916"/>
<evidence type="ECO:0000313" key="2">
    <source>
        <dbReference type="Proteomes" id="UP000008553"/>
    </source>
</evidence>